<dbReference type="Pfam" id="PF02668">
    <property type="entry name" value="TauD"/>
    <property type="match status" value="1"/>
</dbReference>
<evidence type="ECO:0000256" key="2">
    <source>
        <dbReference type="ARBA" id="ARBA00022723"/>
    </source>
</evidence>
<dbReference type="Gene3D" id="3.60.130.10">
    <property type="entry name" value="Clavaminate synthase-like"/>
    <property type="match status" value="1"/>
</dbReference>
<comment type="similarity">
    <text evidence="1">Belongs to the TfdA dioxygenase family.</text>
</comment>
<name>A0A919MRN9_9ACTN</name>
<dbReference type="AlphaFoldDB" id="A0A919MRN9"/>
<dbReference type="InterPro" id="IPR051323">
    <property type="entry name" value="AtsK-like"/>
</dbReference>
<keyword evidence="3" id="KW-0223">Dioxygenase</keyword>
<evidence type="ECO:0000256" key="3">
    <source>
        <dbReference type="ARBA" id="ARBA00022964"/>
    </source>
</evidence>
<gene>
    <name evidence="7" type="ORF">Ani05nite_79610</name>
</gene>
<keyword evidence="8" id="KW-1185">Reference proteome</keyword>
<dbReference type="GO" id="GO:0046872">
    <property type="term" value="F:metal ion binding"/>
    <property type="evidence" value="ECO:0007669"/>
    <property type="project" value="UniProtKB-KW"/>
</dbReference>
<dbReference type="EMBL" id="BOMQ01000102">
    <property type="protein sequence ID" value="GIE54427.1"/>
    <property type="molecule type" value="Genomic_DNA"/>
</dbReference>
<dbReference type="InterPro" id="IPR042098">
    <property type="entry name" value="TauD-like_sf"/>
</dbReference>
<evidence type="ECO:0000256" key="4">
    <source>
        <dbReference type="ARBA" id="ARBA00023002"/>
    </source>
</evidence>
<dbReference type="InterPro" id="IPR003819">
    <property type="entry name" value="TauD/TfdA-like"/>
</dbReference>
<dbReference type="PANTHER" id="PTHR30468">
    <property type="entry name" value="ALPHA-KETOGLUTARATE-DEPENDENT SULFONATE DIOXYGENASE"/>
    <property type="match status" value="1"/>
</dbReference>
<evidence type="ECO:0000256" key="5">
    <source>
        <dbReference type="ARBA" id="ARBA00023004"/>
    </source>
</evidence>
<evidence type="ECO:0000256" key="1">
    <source>
        <dbReference type="ARBA" id="ARBA00005896"/>
    </source>
</evidence>
<evidence type="ECO:0000313" key="7">
    <source>
        <dbReference type="EMBL" id="GIE54427.1"/>
    </source>
</evidence>
<dbReference type="SUPFAM" id="SSF51197">
    <property type="entry name" value="Clavaminate synthase-like"/>
    <property type="match status" value="1"/>
</dbReference>
<reference evidence="7" key="1">
    <citation type="submission" date="2021-01" db="EMBL/GenBank/DDBJ databases">
        <title>Whole genome shotgun sequence of Actinoplanes nipponensis NBRC 14063.</title>
        <authorList>
            <person name="Komaki H."/>
            <person name="Tamura T."/>
        </authorList>
    </citation>
    <scope>NUCLEOTIDE SEQUENCE</scope>
    <source>
        <strain evidence="7">NBRC 14063</strain>
    </source>
</reference>
<dbReference type="PANTHER" id="PTHR30468:SF1">
    <property type="entry name" value="ALPHA-KETOGLUTARATE-DEPENDENT SULFONATE DIOXYGENASE"/>
    <property type="match status" value="1"/>
</dbReference>
<comment type="caution">
    <text evidence="7">The sequence shown here is derived from an EMBL/GenBank/DDBJ whole genome shotgun (WGS) entry which is preliminary data.</text>
</comment>
<dbReference type="RefSeq" id="WP_203777232.1">
    <property type="nucleotide sequence ID" value="NZ_BAAAYJ010000090.1"/>
</dbReference>
<dbReference type="Proteomes" id="UP000647172">
    <property type="component" value="Unassembled WGS sequence"/>
</dbReference>
<keyword evidence="5" id="KW-0408">Iron</keyword>
<keyword evidence="4" id="KW-0560">Oxidoreductase</keyword>
<evidence type="ECO:0000313" key="8">
    <source>
        <dbReference type="Proteomes" id="UP000647172"/>
    </source>
</evidence>
<keyword evidence="2" id="KW-0479">Metal-binding</keyword>
<dbReference type="GO" id="GO:0000908">
    <property type="term" value="F:taurine dioxygenase activity"/>
    <property type="evidence" value="ECO:0007669"/>
    <property type="project" value="TreeGrafter"/>
</dbReference>
<protein>
    <recommendedName>
        <fullName evidence="6">TauD/TfdA-like domain-containing protein</fullName>
    </recommendedName>
</protein>
<proteinExistence type="inferred from homology"/>
<dbReference type="GO" id="GO:0006790">
    <property type="term" value="P:sulfur compound metabolic process"/>
    <property type="evidence" value="ECO:0007669"/>
    <property type="project" value="TreeGrafter"/>
</dbReference>
<feature type="domain" description="TauD/TfdA-like" evidence="6">
    <location>
        <begin position="12"/>
        <end position="261"/>
    </location>
</feature>
<evidence type="ECO:0000259" key="6">
    <source>
        <dbReference type="Pfam" id="PF02668"/>
    </source>
</evidence>
<sequence>MLRLEAVTAATRDRDRVRALLRRHGVLHLTGFTGGDGGLTELAGWFGRPDVVFPREHQVPGRPVLRLQSNVPGLGANAGGQYWHADGSYAEVPTEVTLLHCIEAPAASGETLFADMRAAYRALDPELRELIDGRTAFYPCRRIAARSMAVASAMKTVRMSPEEQRSKLAELRDVHRPLVREQPDTGERALHLNERWLRTIDGLDEARGARVLSRLYATATAPQRLYRHRWTVGDLLIWDNYAVMHKAVPVAGAGRKVTHRATVAGRP</sequence>
<dbReference type="GO" id="GO:0005737">
    <property type="term" value="C:cytoplasm"/>
    <property type="evidence" value="ECO:0007669"/>
    <property type="project" value="TreeGrafter"/>
</dbReference>
<accession>A0A919MRN9</accession>
<organism evidence="7 8">
    <name type="scientific">Actinoplanes nipponensis</name>
    <dbReference type="NCBI Taxonomy" id="135950"/>
    <lineage>
        <taxon>Bacteria</taxon>
        <taxon>Bacillati</taxon>
        <taxon>Actinomycetota</taxon>
        <taxon>Actinomycetes</taxon>
        <taxon>Micromonosporales</taxon>
        <taxon>Micromonosporaceae</taxon>
        <taxon>Actinoplanes</taxon>
    </lineage>
</organism>